<reference evidence="1 2" key="1">
    <citation type="journal article" date="2010" name="Stand. Genomic Sci.">
        <title>Complete genome sequence of Desulfarculus baarsii type strain (2st14).</title>
        <authorList>
            <person name="Sun H."/>
            <person name="Spring S."/>
            <person name="Lapidus A."/>
            <person name="Davenport K."/>
            <person name="Del Rio T.G."/>
            <person name="Tice H."/>
            <person name="Nolan M."/>
            <person name="Copeland A."/>
            <person name="Cheng J.F."/>
            <person name="Lucas S."/>
            <person name="Tapia R."/>
            <person name="Goodwin L."/>
            <person name="Pitluck S."/>
            <person name="Ivanova N."/>
            <person name="Pagani I."/>
            <person name="Mavromatis K."/>
            <person name="Ovchinnikova G."/>
            <person name="Pati A."/>
            <person name="Chen A."/>
            <person name="Palaniappan K."/>
            <person name="Hauser L."/>
            <person name="Chang Y.J."/>
            <person name="Jeffries C.D."/>
            <person name="Detter J.C."/>
            <person name="Han C."/>
            <person name="Rohde M."/>
            <person name="Brambilla E."/>
            <person name="Goker M."/>
            <person name="Woyke T."/>
            <person name="Bristow J."/>
            <person name="Eisen J.A."/>
            <person name="Markowitz V."/>
            <person name="Hugenholtz P."/>
            <person name="Kyrpides N.C."/>
            <person name="Klenk H.P."/>
            <person name="Land M."/>
        </authorList>
    </citation>
    <scope>NUCLEOTIDE SEQUENCE [LARGE SCALE GENOMIC DNA]</scope>
    <source>
        <strain evidence="2">ATCC 33931 / DSM 2075 / LMG 7858 / VKM B-1802 / 2st14</strain>
    </source>
</reference>
<dbReference type="RefSeq" id="WP_013259010.1">
    <property type="nucleotide sequence ID" value="NC_014365.1"/>
</dbReference>
<gene>
    <name evidence="1" type="ordered locus">Deba_2205</name>
</gene>
<protein>
    <recommendedName>
        <fullName evidence="3">Methionine synthase vitamin-B12 independent</fullName>
    </recommendedName>
</protein>
<dbReference type="SUPFAM" id="SSF51726">
    <property type="entry name" value="UROD/MetE-like"/>
    <property type="match status" value="1"/>
</dbReference>
<dbReference type="OrthoDB" id="144815at2"/>
<evidence type="ECO:0000313" key="1">
    <source>
        <dbReference type="EMBL" id="ADK85569.1"/>
    </source>
</evidence>
<dbReference type="eggNOG" id="COG0620">
    <property type="taxonomic scope" value="Bacteria"/>
</dbReference>
<accession>E1QJ26</accession>
<evidence type="ECO:0000313" key="2">
    <source>
        <dbReference type="Proteomes" id="UP000009047"/>
    </source>
</evidence>
<sequence>MPEDFRPNFMATGIGSLPHRDPLTAVADVTGRLTEMPYWPQLPALGPAEDMNLQYVAALEPLVGADLASREPKAHPGLGREEALAGLYERLFGGDTAGFTPRADQAAGFAPFCRVIAAAPTASFPWVKGHVTGPLTQAAAVLGHDGKAMLYDDECAEAVARALGVALAAQAGQLAALGRRVMMFLDEPFLSGYGSAFTPINRQRVVDLLAACLEEARQRAPWVVIGIHCCGNTDWAMLVEAGADVLNLDSAGFGRHLLLYPEALRALFQRGGAVAWGAVPTSEYTGRETVEGLWAHTRDLLTQLEAMGFERAQLAAQAMVTPACGLGSLDEARARAILDLTAGVSALARRDYR</sequence>
<evidence type="ECO:0008006" key="3">
    <source>
        <dbReference type="Google" id="ProtNLM"/>
    </source>
</evidence>
<dbReference type="Gene3D" id="3.20.20.210">
    <property type="match status" value="1"/>
</dbReference>
<dbReference type="STRING" id="644282.Deba_2205"/>
<organism evidence="1 2">
    <name type="scientific">Desulfarculus baarsii (strain ATCC 33931 / DSM 2075 / LMG 7858 / VKM B-1802 / 2st14)</name>
    <dbReference type="NCBI Taxonomy" id="644282"/>
    <lineage>
        <taxon>Bacteria</taxon>
        <taxon>Pseudomonadati</taxon>
        <taxon>Thermodesulfobacteriota</taxon>
        <taxon>Desulfarculia</taxon>
        <taxon>Desulfarculales</taxon>
        <taxon>Desulfarculaceae</taxon>
        <taxon>Desulfarculus</taxon>
    </lineage>
</organism>
<dbReference type="HOGENOM" id="CLU_789227_0_0_7"/>
<dbReference type="KEGG" id="dbr:Deba_2205"/>
<dbReference type="EMBL" id="CP002085">
    <property type="protein sequence ID" value="ADK85569.1"/>
    <property type="molecule type" value="Genomic_DNA"/>
</dbReference>
<proteinExistence type="predicted"/>
<dbReference type="InterPro" id="IPR038071">
    <property type="entry name" value="UROD/MetE-like_sf"/>
</dbReference>
<name>E1QJ26_DESB2</name>
<dbReference type="AlphaFoldDB" id="E1QJ26"/>
<keyword evidence="2" id="KW-1185">Reference proteome</keyword>
<dbReference type="Proteomes" id="UP000009047">
    <property type="component" value="Chromosome"/>
</dbReference>